<keyword evidence="3" id="KW-1185">Reference proteome</keyword>
<evidence type="ECO:0000313" key="2">
    <source>
        <dbReference type="EnsemblMetazoa" id="RPRC007161-PA"/>
    </source>
</evidence>
<dbReference type="EMBL" id="ACPB03003945">
    <property type="status" value="NOT_ANNOTATED_CDS"/>
    <property type="molecule type" value="Genomic_DNA"/>
</dbReference>
<organism evidence="2 3">
    <name type="scientific">Rhodnius prolixus</name>
    <name type="common">Triatomid bug</name>
    <dbReference type="NCBI Taxonomy" id="13249"/>
    <lineage>
        <taxon>Eukaryota</taxon>
        <taxon>Metazoa</taxon>
        <taxon>Ecdysozoa</taxon>
        <taxon>Arthropoda</taxon>
        <taxon>Hexapoda</taxon>
        <taxon>Insecta</taxon>
        <taxon>Pterygota</taxon>
        <taxon>Neoptera</taxon>
        <taxon>Paraneoptera</taxon>
        <taxon>Hemiptera</taxon>
        <taxon>Heteroptera</taxon>
        <taxon>Panheteroptera</taxon>
        <taxon>Cimicomorpha</taxon>
        <taxon>Reduviidae</taxon>
        <taxon>Triatominae</taxon>
        <taxon>Rhodnius</taxon>
    </lineage>
</organism>
<dbReference type="EnsemblMetazoa" id="RPRC007161-RA">
    <property type="protein sequence ID" value="RPRC007161-PA"/>
    <property type="gene ID" value="RPRC007161"/>
</dbReference>
<dbReference type="Proteomes" id="UP000015103">
    <property type="component" value="Unassembled WGS sequence"/>
</dbReference>
<proteinExistence type="predicted"/>
<protein>
    <recommendedName>
        <fullName evidence="1">FP protein C-terminal domain-containing protein</fullName>
    </recommendedName>
</protein>
<reference evidence="2" key="1">
    <citation type="submission" date="2015-05" db="UniProtKB">
        <authorList>
            <consortium name="EnsemblMetazoa"/>
        </authorList>
    </citation>
    <scope>IDENTIFICATION</scope>
</reference>
<dbReference type="OMA" id="GCANITE"/>
<dbReference type="InParanoid" id="T1HSZ1"/>
<accession>T1HSZ1</accession>
<name>T1HSZ1_RHOPR</name>
<dbReference type="HOGENOM" id="CLU_889399_0_0_1"/>
<feature type="domain" description="FP protein C-terminal" evidence="1">
    <location>
        <begin position="200"/>
        <end position="247"/>
    </location>
</feature>
<dbReference type="Pfam" id="PF25298">
    <property type="entry name" value="Baculo_FP_2nd"/>
    <property type="match status" value="1"/>
</dbReference>
<sequence>MGDSDKFEKLFEQLGCINNTLISFQQQFNALKAENQSLSNNITSLKSDIKADINTLRNDLKILNVKNVKLHKQQILFDEKISHLNSKMREYEQVSHANRVRLTNIPCSDEENIFSVIKTIGDFIECSVTEADFDFLYRLKVNRSLQSPPIIIKFVRKELKIKFFNLFWAKRELVNTNLFSDNKTISPMRIYISEDLGRKTYRLFRRGKELQREGKIKSIWTRQGRIFIKKEEGSQPTLVRNEEVLTKYRCDSIVDLGECSSLATGEDETETDELLLSQESRKASKKRKIKKMPSLEGWCASVLSVHGLSVIGL</sequence>
<evidence type="ECO:0000259" key="1">
    <source>
        <dbReference type="Pfam" id="PF25298"/>
    </source>
</evidence>
<dbReference type="InterPro" id="IPR057251">
    <property type="entry name" value="FP_C"/>
</dbReference>
<evidence type="ECO:0000313" key="3">
    <source>
        <dbReference type="Proteomes" id="UP000015103"/>
    </source>
</evidence>
<dbReference type="VEuPathDB" id="VectorBase:RPRC007161"/>
<dbReference type="AlphaFoldDB" id="T1HSZ1"/>